<feature type="compositionally biased region" description="Low complexity" evidence="16">
    <location>
        <begin position="81"/>
        <end position="93"/>
    </location>
</feature>
<sequence>MDTEKSGEVLGASETPQQAETAVEKAAVETPVESTEPEKSPAAEEATGHESQVVKEMEALSVTDKVAMPEEKDPTEKADADSLLGAAASQQPEESSEKKISEQQPVPENNPESLALQTPLAESSPEPAPEKAAESVPEIKVQTLPDSAVTQQPVDTQPPGPKEKEQAESVGELQKAMDTEAEGESGAKPKEKEEAKPEETVVSDVSSEKPAEAEMLKTEASAEVGNVRPESEPQKEEDIVPASGSLSFAFLEQEQTKDALRISRTLVVLRGLPGSGKSFLARAIADTYKDHCTVISADDHGVKPEKPESNVEGYKALDEAVIARCADGNASSVLIVVDDTNHTQDRLSRLGEIAEENNLVAIFLEPKTEWNRDLGQLTKKTKRGLEEAHLAAMKGPLEEVSLPLYFGWFLLSSIQDKIKCTSMDFLKTLDTLEAFKKHLIDFSGKAEEVDLEQYFQPTGILHCTTKFCNYGKAEGAKEYAEKQAVKDFYGSIFDLSLSALFVTPRTFGARVSLTEEQLQLWPADADAEKQAESVPAAASMPLGSRAHVTLGCAENVEPVQTGVDLLEILTLQQEGQQGEQVEEMELGTLTYYGTGKWLLNLREPISAPACFSSFYGRKEPEPTKKDHEKKKKPKCVIL</sequence>
<reference evidence="18" key="1">
    <citation type="submission" date="2025-08" db="UniProtKB">
        <authorList>
            <consortium name="Ensembl"/>
        </authorList>
    </citation>
    <scope>IDENTIFICATION</scope>
</reference>
<feature type="compositionally biased region" description="Basic residues" evidence="16">
    <location>
        <begin position="627"/>
        <end position="638"/>
    </location>
</feature>
<proteinExistence type="inferred from homology"/>
<dbReference type="InterPro" id="IPR027417">
    <property type="entry name" value="P-loop_NTPase"/>
</dbReference>
<keyword evidence="19" id="KW-1185">Reference proteome</keyword>
<dbReference type="InterPro" id="IPR047325">
    <property type="entry name" value="CNPase_cat"/>
</dbReference>
<comment type="subunit">
    <text evidence="5">Exists as monomers and homodimers.</text>
</comment>
<evidence type="ECO:0000256" key="15">
    <source>
        <dbReference type="ARBA" id="ARBA00045937"/>
    </source>
</evidence>
<protein>
    <recommendedName>
        <fullName evidence="7">2',3'-cyclic-nucleotide 3'-phosphodiesterase</fullName>
        <ecNumber evidence="6">3.1.4.37</ecNumber>
    </recommendedName>
</protein>
<dbReference type="PANTHER" id="PTHR10156">
    <property type="entry name" value="2',3'-CYCLIC-NUCLEOTIDE 3'-PHOSPHODIESTERASE"/>
    <property type="match status" value="1"/>
</dbReference>
<dbReference type="GO" id="GO:0003723">
    <property type="term" value="F:RNA binding"/>
    <property type="evidence" value="ECO:0007669"/>
    <property type="project" value="UniProtKB-KW"/>
</dbReference>
<dbReference type="Pfam" id="PF05881">
    <property type="entry name" value="CNPase"/>
    <property type="match status" value="1"/>
</dbReference>
<dbReference type="OMA" id="SPVMQPE"/>
<feature type="compositionally biased region" description="Basic and acidic residues" evidence="16">
    <location>
        <begin position="67"/>
        <end position="80"/>
    </location>
</feature>
<dbReference type="Gene3D" id="3.40.50.300">
    <property type="entry name" value="P-loop containing nucleotide triphosphate hydrolases"/>
    <property type="match status" value="1"/>
</dbReference>
<evidence type="ECO:0000256" key="6">
    <source>
        <dbReference type="ARBA" id="ARBA00012317"/>
    </source>
</evidence>
<dbReference type="Ensembl" id="ENSOABT00000002859.2">
    <property type="protein sequence ID" value="ENSOABP00000002763.1"/>
    <property type="gene ID" value="ENSOABG00000001625.2"/>
</dbReference>
<dbReference type="PANTHER" id="PTHR10156:SF0">
    <property type="entry name" value="2',3'-CYCLIC-NUCLEOTIDE 3'-PHOSPHODIESTERASE"/>
    <property type="match status" value="1"/>
</dbReference>
<evidence type="ECO:0000256" key="8">
    <source>
        <dbReference type="ARBA" id="ARBA00022481"/>
    </source>
</evidence>
<feature type="region of interest" description="Disordered" evidence="16">
    <location>
        <begin position="616"/>
        <end position="638"/>
    </location>
</feature>
<feature type="compositionally biased region" description="Polar residues" evidence="16">
    <location>
        <begin position="144"/>
        <end position="155"/>
    </location>
</feature>
<evidence type="ECO:0000256" key="1">
    <source>
        <dbReference type="ARBA" id="ARBA00000610"/>
    </source>
</evidence>
<comment type="similarity">
    <text evidence="4">Belongs to the 2H phosphoesterase superfamily. CNPase family.</text>
</comment>
<evidence type="ECO:0000256" key="14">
    <source>
        <dbReference type="ARBA" id="ARBA00023289"/>
    </source>
</evidence>
<gene>
    <name evidence="18" type="primary">CNP</name>
</gene>
<evidence type="ECO:0000256" key="13">
    <source>
        <dbReference type="ARBA" id="ARBA00023288"/>
    </source>
</evidence>
<evidence type="ECO:0000256" key="16">
    <source>
        <dbReference type="SAM" id="MobiDB-lite"/>
    </source>
</evidence>
<dbReference type="GO" id="GO:0004113">
    <property type="term" value="F:2',3'-cyclic-nucleotide 3'-phosphodiesterase activity"/>
    <property type="evidence" value="ECO:0007669"/>
    <property type="project" value="UniProtKB-EC"/>
</dbReference>
<feature type="compositionally biased region" description="Basic and acidic residues" evidence="16">
    <location>
        <begin position="206"/>
        <end position="217"/>
    </location>
</feature>
<dbReference type="InterPro" id="IPR009097">
    <property type="entry name" value="Cyclic_Pdiesterase"/>
</dbReference>
<dbReference type="SUPFAM" id="SSF55144">
    <property type="entry name" value="LigT-like"/>
    <property type="match status" value="1"/>
</dbReference>
<evidence type="ECO:0000256" key="10">
    <source>
        <dbReference type="ARBA" id="ARBA00022801"/>
    </source>
</evidence>
<comment type="subcellular location">
    <subcellularLocation>
        <location evidence="2">Melanosome</location>
    </subcellularLocation>
    <subcellularLocation>
        <location evidence="3">Membrane</location>
        <topology evidence="3">Lipid-anchor</topology>
    </subcellularLocation>
</comment>
<keyword evidence="12" id="KW-0472">Membrane</keyword>
<dbReference type="SUPFAM" id="SSF52540">
    <property type="entry name" value="P-loop containing nucleoside triphosphate hydrolases"/>
    <property type="match status" value="1"/>
</dbReference>
<feature type="compositionally biased region" description="Basic and acidic residues" evidence="16">
    <location>
        <begin position="229"/>
        <end position="238"/>
    </location>
</feature>
<dbReference type="GO" id="GO:0016020">
    <property type="term" value="C:membrane"/>
    <property type="evidence" value="ECO:0007669"/>
    <property type="project" value="UniProtKB-SubCell"/>
</dbReference>
<evidence type="ECO:0000256" key="7">
    <source>
        <dbReference type="ARBA" id="ARBA00014478"/>
    </source>
</evidence>
<evidence type="ECO:0000256" key="5">
    <source>
        <dbReference type="ARBA" id="ARBA00011781"/>
    </source>
</evidence>
<evidence type="ECO:0000256" key="12">
    <source>
        <dbReference type="ARBA" id="ARBA00023136"/>
    </source>
</evidence>
<evidence type="ECO:0000259" key="17">
    <source>
        <dbReference type="Pfam" id="PF05881"/>
    </source>
</evidence>
<keyword evidence="9" id="KW-0597">Phosphoprotein</keyword>
<dbReference type="Proteomes" id="UP000472276">
    <property type="component" value="Unassembled WGS sequence"/>
</dbReference>
<dbReference type="GO" id="GO:0009214">
    <property type="term" value="P:cyclic nucleotide catabolic process"/>
    <property type="evidence" value="ECO:0007669"/>
    <property type="project" value="InterPro"/>
</dbReference>
<comment type="function">
    <text evidence="15">Catalyzes the formation of 2'-nucleotide products from 2',3'-cyclic substrates. May participate in RNA metabolism in the myelinating cell, CNP is the third most abundant protein in central nervous system myelin.</text>
</comment>
<evidence type="ECO:0000313" key="18">
    <source>
        <dbReference type="Ensembl" id="ENSOABP00000002763.1"/>
    </source>
</evidence>
<feature type="compositionally biased region" description="Basic and acidic residues" evidence="16">
    <location>
        <begin position="36"/>
        <end position="58"/>
    </location>
</feature>
<dbReference type="AlphaFoldDB" id="A0A668REQ9"/>
<evidence type="ECO:0000256" key="9">
    <source>
        <dbReference type="ARBA" id="ARBA00022553"/>
    </source>
</evidence>
<evidence type="ECO:0000256" key="2">
    <source>
        <dbReference type="ARBA" id="ARBA00004223"/>
    </source>
</evidence>
<dbReference type="InterPro" id="IPR008431">
    <property type="entry name" value="CNPase"/>
</dbReference>
<comment type="catalytic activity">
    <reaction evidence="1">
        <text>a nucleoside 2',3'-cyclic phosphate + H2O = a nucleoside 2'-phosphate + H(+)</text>
        <dbReference type="Rhea" id="RHEA:14489"/>
        <dbReference type="ChEBI" id="CHEBI:15377"/>
        <dbReference type="ChEBI" id="CHEBI:15378"/>
        <dbReference type="ChEBI" id="CHEBI:66954"/>
        <dbReference type="ChEBI" id="CHEBI:78552"/>
        <dbReference type="EC" id="3.1.4.37"/>
    </reaction>
</comment>
<keyword evidence="11" id="KW-0694">RNA-binding</keyword>
<dbReference type="GO" id="GO:0042470">
    <property type="term" value="C:melanosome"/>
    <property type="evidence" value="ECO:0007669"/>
    <property type="project" value="UniProtKB-SubCell"/>
</dbReference>
<dbReference type="Gene3D" id="3.90.1740.10">
    <property type="entry name" value="2',3'-cyclic nucleotide 3'-phosphodiesterase superfamily"/>
    <property type="match status" value="1"/>
</dbReference>
<reference evidence="18" key="2">
    <citation type="submission" date="2025-09" db="UniProtKB">
        <authorList>
            <consortium name="Ensembl"/>
        </authorList>
    </citation>
    <scope>IDENTIFICATION</scope>
</reference>
<evidence type="ECO:0000256" key="3">
    <source>
        <dbReference type="ARBA" id="ARBA00004635"/>
    </source>
</evidence>
<organism evidence="18 19">
    <name type="scientific">Oreochromis aureus</name>
    <name type="common">Israeli tilapia</name>
    <name type="synonym">Chromis aureus</name>
    <dbReference type="NCBI Taxonomy" id="47969"/>
    <lineage>
        <taxon>Eukaryota</taxon>
        <taxon>Metazoa</taxon>
        <taxon>Chordata</taxon>
        <taxon>Craniata</taxon>
        <taxon>Vertebrata</taxon>
        <taxon>Euteleostomi</taxon>
        <taxon>Actinopterygii</taxon>
        <taxon>Neopterygii</taxon>
        <taxon>Teleostei</taxon>
        <taxon>Neoteleostei</taxon>
        <taxon>Acanthomorphata</taxon>
        <taxon>Ovalentaria</taxon>
        <taxon>Cichlomorphae</taxon>
        <taxon>Cichliformes</taxon>
        <taxon>Cichlidae</taxon>
        <taxon>African cichlids</taxon>
        <taxon>Pseudocrenilabrinae</taxon>
        <taxon>Oreochromini</taxon>
        <taxon>Oreochromis</taxon>
    </lineage>
</organism>
<evidence type="ECO:0000256" key="11">
    <source>
        <dbReference type="ARBA" id="ARBA00022884"/>
    </source>
</evidence>
<dbReference type="Pfam" id="PF13671">
    <property type="entry name" value="AAA_33"/>
    <property type="match status" value="1"/>
</dbReference>
<dbReference type="EC" id="3.1.4.37" evidence="6"/>
<feature type="domain" description="Cyclic nucleotide phosphodiesterase catalytic" evidence="17">
    <location>
        <begin position="402"/>
        <end position="637"/>
    </location>
</feature>
<evidence type="ECO:0000256" key="4">
    <source>
        <dbReference type="ARBA" id="ARBA00008662"/>
    </source>
</evidence>
<evidence type="ECO:0000313" key="19">
    <source>
        <dbReference type="Proteomes" id="UP000472276"/>
    </source>
</evidence>
<keyword evidence="10" id="KW-0378">Hydrolase</keyword>
<keyword evidence="14" id="KW-0636">Prenylation</keyword>
<keyword evidence="8" id="KW-0488">Methylation</keyword>
<name>A0A668REQ9_OREAU</name>
<keyword evidence="13" id="KW-0449">Lipoprotein</keyword>
<accession>A0A668REQ9</accession>
<feature type="compositionally biased region" description="Polar residues" evidence="16">
    <location>
        <begin position="106"/>
        <end position="116"/>
    </location>
</feature>
<feature type="compositionally biased region" description="Basic and acidic residues" evidence="16">
    <location>
        <begin position="185"/>
        <end position="199"/>
    </location>
</feature>
<feature type="region of interest" description="Disordered" evidence="16">
    <location>
        <begin position="1"/>
        <end position="239"/>
    </location>
</feature>
<feature type="compositionally biased region" description="Basic and acidic residues" evidence="16">
    <location>
        <begin position="616"/>
        <end position="626"/>
    </location>
</feature>